<evidence type="ECO:0000256" key="5">
    <source>
        <dbReference type="ARBA" id="ARBA00023004"/>
    </source>
</evidence>
<proteinExistence type="predicted"/>
<evidence type="ECO:0000313" key="9">
    <source>
        <dbReference type="EMBL" id="VIP02746.1"/>
    </source>
</evidence>
<dbReference type="InterPro" id="IPR036322">
    <property type="entry name" value="WD40_repeat_dom_sf"/>
</dbReference>
<protein>
    <recommendedName>
        <fullName evidence="8">Cytochrome c domain-containing protein</fullName>
    </recommendedName>
</protein>
<dbReference type="InterPro" id="IPR036909">
    <property type="entry name" value="Cyt_c-like_dom_sf"/>
</dbReference>
<reference evidence="9" key="1">
    <citation type="submission" date="2019-04" db="EMBL/GenBank/DDBJ databases">
        <authorList>
            <consortium name="Science for Life Laboratories"/>
        </authorList>
    </citation>
    <scope>NUCLEOTIDE SEQUENCE</scope>
    <source>
        <strain evidence="9">MBLW1</strain>
    </source>
</reference>
<dbReference type="EMBL" id="LR593887">
    <property type="protein sequence ID" value="VTS02327.1"/>
    <property type="molecule type" value="Genomic_DNA"/>
</dbReference>
<accession>A0A6C2YMT6</accession>
<dbReference type="PROSITE" id="PS51007">
    <property type="entry name" value="CYTC"/>
    <property type="match status" value="1"/>
</dbReference>
<dbReference type="SUPFAM" id="SSF46626">
    <property type="entry name" value="Cytochrome c"/>
    <property type="match status" value="1"/>
</dbReference>
<evidence type="ECO:0000256" key="2">
    <source>
        <dbReference type="ARBA" id="ARBA00022617"/>
    </source>
</evidence>
<dbReference type="Gene3D" id="2.130.10.10">
    <property type="entry name" value="YVTN repeat-like/Quinoprotein amine dehydrogenase"/>
    <property type="match status" value="2"/>
</dbReference>
<feature type="chain" id="PRO_5033880157" description="Cytochrome c domain-containing protein" evidence="7">
    <location>
        <begin position="24"/>
        <end position="488"/>
    </location>
</feature>
<evidence type="ECO:0000256" key="7">
    <source>
        <dbReference type="SAM" id="SignalP"/>
    </source>
</evidence>
<dbReference type="RefSeq" id="WP_232056100.1">
    <property type="nucleotide sequence ID" value="NZ_LR593887.1"/>
</dbReference>
<keyword evidence="7" id="KW-0732">Signal</keyword>
<dbReference type="Gene3D" id="1.10.760.10">
    <property type="entry name" value="Cytochrome c-like domain"/>
    <property type="match status" value="1"/>
</dbReference>
<dbReference type="EMBL" id="LR586016">
    <property type="protein sequence ID" value="VIP02746.1"/>
    <property type="molecule type" value="Genomic_DNA"/>
</dbReference>
<dbReference type="InterPro" id="IPR024977">
    <property type="entry name" value="Apc4-like_WD40_dom"/>
</dbReference>
<dbReference type="InterPro" id="IPR015943">
    <property type="entry name" value="WD40/YVTN_repeat-like_dom_sf"/>
</dbReference>
<evidence type="ECO:0000256" key="6">
    <source>
        <dbReference type="PROSITE-ProRule" id="PRU00433"/>
    </source>
</evidence>
<dbReference type="KEGG" id="tim:GMBLW1_12140"/>
<evidence type="ECO:0000256" key="1">
    <source>
        <dbReference type="ARBA" id="ARBA00022574"/>
    </source>
</evidence>
<dbReference type="Pfam" id="PF07635">
    <property type="entry name" value="PSCyt1"/>
    <property type="match status" value="1"/>
</dbReference>
<dbReference type="Pfam" id="PF00400">
    <property type="entry name" value="WD40"/>
    <property type="match status" value="3"/>
</dbReference>
<dbReference type="Pfam" id="PF12894">
    <property type="entry name" value="ANAPC4_WD40"/>
    <property type="match status" value="1"/>
</dbReference>
<dbReference type="InParanoid" id="A0A6C2YMT6"/>
<dbReference type="InterPro" id="IPR011429">
    <property type="entry name" value="Cyt_c_Planctomycete-type"/>
</dbReference>
<gene>
    <name evidence="9" type="ORF">GMBLW1_12140</name>
</gene>
<feature type="domain" description="Cytochrome c" evidence="8">
    <location>
        <begin position="35"/>
        <end position="126"/>
    </location>
</feature>
<keyword evidence="3 6" id="KW-0479">Metal-binding</keyword>
<name>A0A6C2YMT6_9BACT</name>
<keyword evidence="5 6" id="KW-0408">Iron</keyword>
<dbReference type="PANTHER" id="PTHR19848:SF8">
    <property type="entry name" value="F-BOX AND WD REPEAT DOMAIN CONTAINING 7"/>
    <property type="match status" value="1"/>
</dbReference>
<dbReference type="SMART" id="SM00320">
    <property type="entry name" value="WD40"/>
    <property type="match status" value="5"/>
</dbReference>
<dbReference type="AlphaFoldDB" id="A0A6C2YMT6"/>
<sequence>MKRFALLLLSLGWLVSDIGVASAADAPSKPPTAISYFKQIRPIFLQHCLGCHQPAKPLGGYIMTSYADLLKVGDREKPGVVPKHPEKSFLMEQIQLVNGKAEMPKNRDALSESQIQLVRDWIAQGAIDDTPPGGGSTLIDQEHPPVYRLPPVITALSYSPDNQLLAISGYHEVLVHRADGSELVARLVGLAERVQSLAFSPDGKWLAVAGGSPGRFGEIQIWDVAKKRLKLSVNLTFDTLYGLSWSHDGTRVAVGCGDNTVRAIDVTSGKQVLQQGAHGDWVLGTAFSVDSEFLISVSRDRSVKLTEVPTQRFVDNITSITPGALKGGLSAVDRRPQTTKKMSKVPPDAGNATPKVYDEVVIGGSDGTPRLYKIHREQKREIGDDANKVREYAQMPGRIYALAFVADGAWFAAGASLDGQGEVRVYETETAKQISKFEAIPCGIYALAVRKDGAAVASAGFDGQVRLHDPKTGKLIKVFTPVPLANSK</sequence>
<dbReference type="Proteomes" id="UP000464378">
    <property type="component" value="Chromosome"/>
</dbReference>
<dbReference type="InterPro" id="IPR001680">
    <property type="entry name" value="WD40_rpt"/>
</dbReference>
<evidence type="ECO:0000256" key="4">
    <source>
        <dbReference type="ARBA" id="ARBA00022737"/>
    </source>
</evidence>
<evidence type="ECO:0000313" key="10">
    <source>
        <dbReference type="Proteomes" id="UP000464378"/>
    </source>
</evidence>
<keyword evidence="2 6" id="KW-0349">Heme</keyword>
<organism evidence="9">
    <name type="scientific">Tuwongella immobilis</name>
    <dbReference type="NCBI Taxonomy" id="692036"/>
    <lineage>
        <taxon>Bacteria</taxon>
        <taxon>Pseudomonadati</taxon>
        <taxon>Planctomycetota</taxon>
        <taxon>Planctomycetia</taxon>
        <taxon>Gemmatales</taxon>
        <taxon>Gemmataceae</taxon>
        <taxon>Tuwongella</taxon>
    </lineage>
</organism>
<dbReference type="PANTHER" id="PTHR19848">
    <property type="entry name" value="WD40 REPEAT PROTEIN"/>
    <property type="match status" value="1"/>
</dbReference>
<feature type="signal peptide" evidence="7">
    <location>
        <begin position="1"/>
        <end position="23"/>
    </location>
</feature>
<dbReference type="GO" id="GO:0020037">
    <property type="term" value="F:heme binding"/>
    <property type="evidence" value="ECO:0007669"/>
    <property type="project" value="InterPro"/>
</dbReference>
<dbReference type="InterPro" id="IPR009056">
    <property type="entry name" value="Cyt_c-like_dom"/>
</dbReference>
<keyword evidence="1" id="KW-0853">WD repeat</keyword>
<dbReference type="GO" id="GO:0009055">
    <property type="term" value="F:electron transfer activity"/>
    <property type="evidence" value="ECO:0007669"/>
    <property type="project" value="InterPro"/>
</dbReference>
<evidence type="ECO:0000256" key="3">
    <source>
        <dbReference type="ARBA" id="ARBA00022723"/>
    </source>
</evidence>
<dbReference type="SUPFAM" id="SSF50978">
    <property type="entry name" value="WD40 repeat-like"/>
    <property type="match status" value="1"/>
</dbReference>
<dbReference type="GO" id="GO:0046872">
    <property type="term" value="F:metal ion binding"/>
    <property type="evidence" value="ECO:0007669"/>
    <property type="project" value="UniProtKB-KW"/>
</dbReference>
<evidence type="ECO:0000259" key="8">
    <source>
        <dbReference type="PROSITE" id="PS51007"/>
    </source>
</evidence>
<keyword evidence="10" id="KW-1185">Reference proteome</keyword>
<keyword evidence="4" id="KW-0677">Repeat</keyword>